<dbReference type="SUPFAM" id="SSF101852">
    <property type="entry name" value="Bacterial fluorinating enzyme, C-terminal domain"/>
    <property type="match status" value="1"/>
</dbReference>
<gene>
    <name evidence="5" type="ORF">EDC57_0760</name>
</gene>
<evidence type="ECO:0000313" key="5">
    <source>
        <dbReference type="EMBL" id="ROR34851.1"/>
    </source>
</evidence>
<accession>A0A3N1Y8I8</accession>
<comment type="similarity">
    <text evidence="2">Belongs to the SAM hydrolase / SAM-dependent halogenase family.</text>
</comment>
<dbReference type="Gene3D" id="3.40.50.10790">
    <property type="entry name" value="S-adenosyl-l-methionine hydroxide adenosyltransferase, N-terminal"/>
    <property type="match status" value="1"/>
</dbReference>
<dbReference type="PIRSF" id="PIRSF006779">
    <property type="entry name" value="UCP006779"/>
    <property type="match status" value="1"/>
</dbReference>
<dbReference type="InterPro" id="IPR023227">
    <property type="entry name" value="SAM_OH_AdoTrfase_C_sf"/>
</dbReference>
<keyword evidence="1" id="KW-0949">S-adenosyl-L-methionine</keyword>
<dbReference type="Proteomes" id="UP000276634">
    <property type="component" value="Unassembled WGS sequence"/>
</dbReference>
<evidence type="ECO:0000256" key="2">
    <source>
        <dbReference type="ARBA" id="ARBA00024035"/>
    </source>
</evidence>
<dbReference type="Gene3D" id="2.40.30.90">
    <property type="entry name" value="Bacterial fluorinating enzyme like"/>
    <property type="match status" value="1"/>
</dbReference>
<feature type="domain" description="S-adenosyl-l-methionine hydroxide adenosyltransferase C-terminal" evidence="4">
    <location>
        <begin position="157"/>
        <end position="235"/>
    </location>
</feature>
<dbReference type="Pfam" id="PF20257">
    <property type="entry name" value="SAM_HAT_C"/>
    <property type="match status" value="1"/>
</dbReference>
<dbReference type="EMBL" id="RJVI01000001">
    <property type="protein sequence ID" value="ROR34851.1"/>
    <property type="molecule type" value="Genomic_DNA"/>
</dbReference>
<reference evidence="5 6" key="1">
    <citation type="submission" date="2018-11" db="EMBL/GenBank/DDBJ databases">
        <title>Genomic Encyclopedia of Type Strains, Phase IV (KMG-IV): sequencing the most valuable type-strain genomes for metagenomic binning, comparative biology and taxonomic classification.</title>
        <authorList>
            <person name="Goeker M."/>
        </authorList>
    </citation>
    <scope>NUCLEOTIDE SEQUENCE [LARGE SCALE GENOMIC DNA]</scope>
    <source>
        <strain evidence="5 6">DSM 100275</strain>
    </source>
</reference>
<evidence type="ECO:0000256" key="1">
    <source>
        <dbReference type="ARBA" id="ARBA00022691"/>
    </source>
</evidence>
<dbReference type="SUPFAM" id="SSF102522">
    <property type="entry name" value="Bacterial fluorinating enzyme, N-terminal domain"/>
    <property type="match status" value="1"/>
</dbReference>
<keyword evidence="6" id="KW-1185">Reference proteome</keyword>
<dbReference type="InterPro" id="IPR046470">
    <property type="entry name" value="SAM_HAT_C"/>
</dbReference>
<comment type="caution">
    <text evidence="5">The sequence shown here is derived from an EMBL/GenBank/DDBJ whole genome shotgun (WGS) entry which is preliminary data.</text>
</comment>
<evidence type="ECO:0000259" key="3">
    <source>
        <dbReference type="Pfam" id="PF01887"/>
    </source>
</evidence>
<dbReference type="AlphaFoldDB" id="A0A3N1Y8I8"/>
<dbReference type="InterPro" id="IPR002747">
    <property type="entry name" value="SAM_OH_AdoTrfase"/>
</dbReference>
<proteinExistence type="inferred from homology"/>
<dbReference type="OrthoDB" id="9792195at2"/>
<evidence type="ECO:0008006" key="7">
    <source>
        <dbReference type="Google" id="ProtNLM"/>
    </source>
</evidence>
<dbReference type="Pfam" id="PF01887">
    <property type="entry name" value="SAM_HAT_N"/>
    <property type="match status" value="1"/>
</dbReference>
<protein>
    <recommendedName>
        <fullName evidence="7">SAM-dependent chlorinase/fluorinase</fullName>
    </recommendedName>
</protein>
<sequence length="240" mass="24942">MILLFTDFGPGGPYTGQVEAVLAREAPGVAAVRIMEDAPAMRAGAAAVLLAALVETVPPPAVWLCVVDPGVGTARRALAVRTAGRWLVGPDNGLMEPAVRRLGGGRWHEIRWRPSRLSDTFHGRDLFAPAAARLARGAPLDMAPVPAPDHGVADEPAEVIYVDPYGNCVTGLRAGAVAGGAVLVAAGRRLRRARTFGEVPPGAAFWYVDSMGLVEIAVHGGSAAARLGLRVGDPVAVERA</sequence>
<name>A0A3N1Y8I8_9GAMM</name>
<dbReference type="InterPro" id="IPR046469">
    <property type="entry name" value="SAM_HAT_N"/>
</dbReference>
<dbReference type="PANTHER" id="PTHR35092:SF1">
    <property type="entry name" value="CHLORINASE MJ1651"/>
    <property type="match status" value="1"/>
</dbReference>
<feature type="domain" description="S-adenosyl-l-methionine hydroxide adenosyltransferase N-terminal" evidence="3">
    <location>
        <begin position="2"/>
        <end position="141"/>
    </location>
</feature>
<organism evidence="5 6">
    <name type="scientific">Inmirania thermothiophila</name>
    <dbReference type="NCBI Taxonomy" id="1750597"/>
    <lineage>
        <taxon>Bacteria</taxon>
        <taxon>Pseudomonadati</taxon>
        <taxon>Pseudomonadota</taxon>
        <taxon>Gammaproteobacteria</taxon>
        <taxon>Chromatiales</taxon>
        <taxon>Ectothiorhodospiraceae</taxon>
        <taxon>Inmirania</taxon>
    </lineage>
</organism>
<evidence type="ECO:0000259" key="4">
    <source>
        <dbReference type="Pfam" id="PF20257"/>
    </source>
</evidence>
<dbReference type="PANTHER" id="PTHR35092">
    <property type="entry name" value="CHLORINASE MJ1651"/>
    <property type="match status" value="1"/>
</dbReference>
<dbReference type="InterPro" id="IPR023228">
    <property type="entry name" value="SAM_OH_AdoTrfase_N_sf"/>
</dbReference>
<evidence type="ECO:0000313" key="6">
    <source>
        <dbReference type="Proteomes" id="UP000276634"/>
    </source>
</evidence>